<evidence type="ECO:0000256" key="1">
    <source>
        <dbReference type="SAM" id="Phobius"/>
    </source>
</evidence>
<gene>
    <name evidence="2" type="ORF">DEO27_003700</name>
</gene>
<keyword evidence="1" id="KW-0472">Membrane</keyword>
<dbReference type="RefSeq" id="WP_112569863.1">
    <property type="nucleotide sequence ID" value="NZ_CP043450.1"/>
</dbReference>
<name>A0A5C1HT09_9SPHI</name>
<evidence type="ECO:0000313" key="2">
    <source>
        <dbReference type="EMBL" id="QEM09157.1"/>
    </source>
</evidence>
<reference evidence="2" key="1">
    <citation type="submission" date="2019-08" db="EMBL/GenBank/DDBJ databases">
        <title>Comparative genome analysis confer to the adaptation heavy metal polluted environment.</title>
        <authorList>
            <person name="Li Y."/>
        </authorList>
    </citation>
    <scope>NUCLEOTIDE SEQUENCE [LARGE SCALE GENOMIC DNA]</scope>
    <source>
        <strain evidence="2">P1</strain>
    </source>
</reference>
<dbReference type="AlphaFoldDB" id="A0A5C1HT09"/>
<keyword evidence="1" id="KW-1133">Transmembrane helix</keyword>
<dbReference type="KEGG" id="mrub:DEO27_003700"/>
<proteinExistence type="predicted"/>
<dbReference type="OrthoDB" id="1004942at2"/>
<dbReference type="EMBL" id="CP043450">
    <property type="protein sequence ID" value="QEM09157.1"/>
    <property type="molecule type" value="Genomic_DNA"/>
</dbReference>
<feature type="transmembrane region" description="Helical" evidence="1">
    <location>
        <begin position="6"/>
        <end position="31"/>
    </location>
</feature>
<accession>A0A5C1HT09</accession>
<organism evidence="2 3">
    <name type="scientific">Mucilaginibacter rubeus</name>
    <dbReference type="NCBI Taxonomy" id="2027860"/>
    <lineage>
        <taxon>Bacteria</taxon>
        <taxon>Pseudomonadati</taxon>
        <taxon>Bacteroidota</taxon>
        <taxon>Sphingobacteriia</taxon>
        <taxon>Sphingobacteriales</taxon>
        <taxon>Sphingobacteriaceae</taxon>
        <taxon>Mucilaginibacter</taxon>
    </lineage>
</organism>
<keyword evidence="1" id="KW-0812">Transmembrane</keyword>
<keyword evidence="3" id="KW-1185">Reference proteome</keyword>
<sequence>MLKASALYMVIVITLVISVICSALIITAYLYKTRYQAKFRSDQLRNNLNSGITILLNTRDSIYNDGRTFSLFNSDADSVSLKKTNWGIFEVCSASAFTGRDTLYQVFSLANAIDSAQWAALYLIDEDRPVSVSGNTLIRGNAFIPKAGIRAAYVDNKAYTGNPDIVNGKISDSERKLPQLSAGRLEQLKKQLALSPPVSGFPAGTDSIAQSFLKPVLTYSFGKQVKTISHISLTGNIILYSDTTIFIDSTASLNNILVFAKGISVSSGFRGNCQLFASDSVSTGRNCRFSYPSCLGLLRFGTGNTVGLSARSDLGDRSTFEGLIFSYQKDEQQLPPVISLGKSALVRGQVYASGILNLKAGVRIDGSVFARRFLYQSEFTRYENYLINVSIDSRSLSSYYLSSELAPVAGKPKKILQWLEAN</sequence>
<dbReference type="Proteomes" id="UP000251402">
    <property type="component" value="Chromosome"/>
</dbReference>
<protein>
    <submittedName>
        <fullName evidence="2">Uncharacterized protein</fullName>
    </submittedName>
</protein>
<evidence type="ECO:0000313" key="3">
    <source>
        <dbReference type="Proteomes" id="UP000251402"/>
    </source>
</evidence>